<dbReference type="InterPro" id="IPR050437">
    <property type="entry name" value="Ribos_protein_bS1-like"/>
</dbReference>
<dbReference type="PANTHER" id="PTHR10724:SF7">
    <property type="entry name" value="SMALL RIBOSOMAL SUBUNIT PROTEIN BS1C"/>
    <property type="match status" value="1"/>
</dbReference>
<dbReference type="GO" id="GO:0005840">
    <property type="term" value="C:ribosome"/>
    <property type="evidence" value="ECO:0007669"/>
    <property type="project" value="UniProtKB-KW"/>
</dbReference>
<dbReference type="HOGENOM" id="CLU_077628_0_0_9"/>
<feature type="domain" description="S1 motif" evidence="4">
    <location>
        <begin position="213"/>
        <end position="244"/>
    </location>
</feature>
<dbReference type="AlphaFoldDB" id="A7VWH3"/>
<dbReference type="eggNOG" id="COG0539">
    <property type="taxonomic scope" value="Bacteria"/>
</dbReference>
<dbReference type="InterPro" id="IPR003029">
    <property type="entry name" value="S1_domain"/>
</dbReference>
<dbReference type="Pfam" id="PF00575">
    <property type="entry name" value="S1"/>
    <property type="match status" value="1"/>
</dbReference>
<evidence type="ECO:0000256" key="1">
    <source>
        <dbReference type="ARBA" id="ARBA00006767"/>
    </source>
</evidence>
<dbReference type="Gene3D" id="2.40.50.140">
    <property type="entry name" value="Nucleic acid-binding proteins"/>
    <property type="match status" value="2"/>
</dbReference>
<evidence type="ECO:0000313" key="5">
    <source>
        <dbReference type="EMBL" id="EDO60120.1"/>
    </source>
</evidence>
<gene>
    <name evidence="5" type="ORF">CLOLEP_02938</name>
</gene>
<reference evidence="5 6" key="1">
    <citation type="submission" date="2007-08" db="EMBL/GenBank/DDBJ databases">
        <title>Draft genome sequence of Clostridium leptum (DSM 753).</title>
        <authorList>
            <person name="Sudarsanam P."/>
            <person name="Ley R."/>
            <person name="Guruge J."/>
            <person name="Turnbaugh P.J."/>
            <person name="Mahowald M."/>
            <person name="Liep D."/>
            <person name="Gordon J."/>
        </authorList>
    </citation>
    <scope>NUCLEOTIDE SEQUENCE [LARGE SCALE GENOMIC DNA]</scope>
    <source>
        <strain evidence="5 6">DSM 753</strain>
    </source>
</reference>
<dbReference type="GO" id="GO:0003735">
    <property type="term" value="F:structural constituent of ribosome"/>
    <property type="evidence" value="ECO:0007669"/>
    <property type="project" value="TreeGrafter"/>
</dbReference>
<reference evidence="5 6" key="2">
    <citation type="submission" date="2007-08" db="EMBL/GenBank/DDBJ databases">
        <authorList>
            <person name="Fulton L."/>
            <person name="Clifton S."/>
            <person name="Fulton B."/>
            <person name="Xu J."/>
            <person name="Minx P."/>
            <person name="Pepin K.H."/>
            <person name="Johnson M."/>
            <person name="Thiruvilangam P."/>
            <person name="Bhonagiri V."/>
            <person name="Nash W.E."/>
            <person name="Wang C."/>
            <person name="Mardis E.R."/>
            <person name="Wilson R.K."/>
        </authorList>
    </citation>
    <scope>NUCLEOTIDE SEQUENCE [LARGE SCALE GENOMIC DNA]</scope>
    <source>
        <strain evidence="5 6">DSM 753</strain>
    </source>
</reference>
<proteinExistence type="inferred from homology"/>
<evidence type="ECO:0000313" key="6">
    <source>
        <dbReference type="Proteomes" id="UP000003490"/>
    </source>
</evidence>
<sequence length="313" mass="34529">MLPKINEFTPEGWKMETPENRAAFQSASSLADACRDRQILEGRAVICDSSHNLVVDCGCMRGLIPREEGAIGMNDGSVRDIAVISRVNRPVCFLVTGFQKNEDGKTIALLSRRAAQELCMKEYVSTLVPGDIVNARITHLETFGAFADIGCGIVSLLPIDMISVSRIDHPRERFSVGMDITAVIKAIDNGRISLTHKELLGTWEENAALFSPGETVAGIIRSVESYGAFVELTPNLAGLAEIKEGISPGQQASVYIKSIIPSKMKVKLIIVDTFQYDYRPCAPDYFYHEKHMDRFVYSPESSEKLVETVFTSS</sequence>
<name>A7VWH3_9FIRM</name>
<dbReference type="GO" id="GO:0003729">
    <property type="term" value="F:mRNA binding"/>
    <property type="evidence" value="ECO:0007669"/>
    <property type="project" value="TreeGrafter"/>
</dbReference>
<dbReference type="GO" id="GO:0006412">
    <property type="term" value="P:translation"/>
    <property type="evidence" value="ECO:0007669"/>
    <property type="project" value="TreeGrafter"/>
</dbReference>
<protein>
    <submittedName>
        <fullName evidence="5">S1 RNA binding domain protein</fullName>
    </submittedName>
</protein>
<keyword evidence="3" id="KW-0687">Ribonucleoprotein</keyword>
<accession>A7VWH3</accession>
<evidence type="ECO:0000259" key="4">
    <source>
        <dbReference type="PROSITE" id="PS50126"/>
    </source>
</evidence>
<evidence type="ECO:0000256" key="3">
    <source>
        <dbReference type="ARBA" id="ARBA00023274"/>
    </source>
</evidence>
<dbReference type="GO" id="GO:1990904">
    <property type="term" value="C:ribonucleoprotein complex"/>
    <property type="evidence" value="ECO:0007669"/>
    <property type="project" value="UniProtKB-KW"/>
</dbReference>
<keyword evidence="2" id="KW-0689">Ribosomal protein</keyword>
<dbReference type="PROSITE" id="PS50126">
    <property type="entry name" value="S1"/>
    <property type="match status" value="2"/>
</dbReference>
<dbReference type="InterPro" id="IPR012340">
    <property type="entry name" value="NA-bd_OB-fold"/>
</dbReference>
<comment type="similarity">
    <text evidence="1">Belongs to the bacterial ribosomal protein bS1 family.</text>
</comment>
<dbReference type="Proteomes" id="UP000003490">
    <property type="component" value="Unassembled WGS sequence"/>
</dbReference>
<feature type="domain" description="S1 motif" evidence="4">
    <location>
        <begin position="130"/>
        <end position="197"/>
    </location>
</feature>
<dbReference type="EMBL" id="ABCB02000020">
    <property type="protein sequence ID" value="EDO60120.1"/>
    <property type="molecule type" value="Genomic_DNA"/>
</dbReference>
<organism evidence="5 6">
    <name type="scientific">[Clostridium] leptum DSM 753</name>
    <dbReference type="NCBI Taxonomy" id="428125"/>
    <lineage>
        <taxon>Bacteria</taxon>
        <taxon>Bacillati</taxon>
        <taxon>Bacillota</taxon>
        <taxon>Clostridia</taxon>
        <taxon>Eubacteriales</taxon>
        <taxon>Oscillospiraceae</taxon>
        <taxon>Oscillospiraceae incertae sedis</taxon>
    </lineage>
</organism>
<dbReference type="SMART" id="SM00316">
    <property type="entry name" value="S1"/>
    <property type="match status" value="2"/>
</dbReference>
<dbReference type="PANTHER" id="PTHR10724">
    <property type="entry name" value="30S RIBOSOMAL PROTEIN S1"/>
    <property type="match status" value="1"/>
</dbReference>
<comment type="caution">
    <text evidence="5">The sequence shown here is derived from an EMBL/GenBank/DDBJ whole genome shotgun (WGS) entry which is preliminary data.</text>
</comment>
<evidence type="ECO:0000256" key="2">
    <source>
        <dbReference type="ARBA" id="ARBA00022980"/>
    </source>
</evidence>
<dbReference type="SUPFAM" id="SSF50249">
    <property type="entry name" value="Nucleic acid-binding proteins"/>
    <property type="match status" value="2"/>
</dbReference>